<dbReference type="EMBL" id="MAKX01000013">
    <property type="protein sequence ID" value="OCK42515.1"/>
    <property type="molecule type" value="Genomic_DNA"/>
</dbReference>
<evidence type="ECO:0000313" key="3">
    <source>
        <dbReference type="Proteomes" id="UP000093186"/>
    </source>
</evidence>
<dbReference type="Proteomes" id="UP000093186">
    <property type="component" value="Unassembled WGS sequence"/>
</dbReference>
<keyword evidence="3" id="KW-1185">Reference proteome</keyword>
<dbReference type="InterPro" id="IPR036388">
    <property type="entry name" value="WH-like_DNA-bd_sf"/>
</dbReference>
<dbReference type="InterPro" id="IPR014284">
    <property type="entry name" value="RNA_pol_sigma-70_dom"/>
</dbReference>
<dbReference type="InterPro" id="IPR007627">
    <property type="entry name" value="RNA_pol_sigma70_r2"/>
</dbReference>
<dbReference type="InterPro" id="IPR050239">
    <property type="entry name" value="Sigma-70_RNA_pol_init_factors"/>
</dbReference>
<name>A0A1B9XY85_9FLAO</name>
<evidence type="ECO:0000259" key="1">
    <source>
        <dbReference type="Pfam" id="PF04542"/>
    </source>
</evidence>
<dbReference type="SUPFAM" id="SSF88659">
    <property type="entry name" value="Sigma3 and sigma4 domains of RNA polymerase sigma factors"/>
    <property type="match status" value="1"/>
</dbReference>
<dbReference type="InterPro" id="IPR013324">
    <property type="entry name" value="RNA_pol_sigma_r3/r4-like"/>
</dbReference>
<accession>A0A1B9XY85</accession>
<reference evidence="2 3" key="1">
    <citation type="submission" date="2016-06" db="EMBL/GenBank/DDBJ databases">
        <title>Draft Genome Sequence of Tenacibaculum soleae UCD-KL19.</title>
        <authorList>
            <person name="Eisen J.A."/>
            <person name="Coil D.A."/>
            <person name="Lujan K.M."/>
        </authorList>
    </citation>
    <scope>NUCLEOTIDE SEQUENCE [LARGE SCALE GENOMIC DNA]</scope>
    <source>
        <strain evidence="2 3">UCD-KL19</strain>
    </source>
</reference>
<dbReference type="SUPFAM" id="SSF88946">
    <property type="entry name" value="Sigma2 domain of RNA polymerase sigma factors"/>
    <property type="match status" value="1"/>
</dbReference>
<sequence>MQPLQKYVEQNKIKLTQDQIKELCNNKERNQDLIIKSQLPLVLNISNSFNSTTGANIEDLFSKALEATHNALINYDNKSNASFTTYAKISIINALKDYRLHNNNIIKQPSKNKELSNTKAYCFSSFNSEDNKAIEDTIEDTTNSIYSDEDKLEQLIKDNLKADYANIVILYFGINQDKSKVCIEIAEELNTTKQNINDKLLKALNKLKSNTHFKTLLKKLYNI</sequence>
<dbReference type="RefSeq" id="WP_068705132.1">
    <property type="nucleotide sequence ID" value="NZ_MAKX01000013.1"/>
</dbReference>
<dbReference type="Pfam" id="PF04542">
    <property type="entry name" value="Sigma70_r2"/>
    <property type="match status" value="1"/>
</dbReference>
<proteinExistence type="predicted"/>
<dbReference type="Gene3D" id="1.10.10.10">
    <property type="entry name" value="Winged helix-like DNA-binding domain superfamily/Winged helix DNA-binding domain"/>
    <property type="match status" value="1"/>
</dbReference>
<organism evidence="2 3">
    <name type="scientific">Tenacibaculum soleae</name>
    <dbReference type="NCBI Taxonomy" id="447689"/>
    <lineage>
        <taxon>Bacteria</taxon>
        <taxon>Pseudomonadati</taxon>
        <taxon>Bacteroidota</taxon>
        <taxon>Flavobacteriia</taxon>
        <taxon>Flavobacteriales</taxon>
        <taxon>Flavobacteriaceae</taxon>
        <taxon>Tenacibaculum</taxon>
    </lineage>
</organism>
<dbReference type="PANTHER" id="PTHR30603">
    <property type="entry name" value="RNA POLYMERASE SIGMA FACTOR RPO"/>
    <property type="match status" value="1"/>
</dbReference>
<dbReference type="PANTHER" id="PTHR30603:SF47">
    <property type="entry name" value="RNA POLYMERASE SIGMA FACTOR SIGD, CHLOROPLASTIC"/>
    <property type="match status" value="1"/>
</dbReference>
<gene>
    <name evidence="2" type="ORF">BA195_10085</name>
</gene>
<dbReference type="GO" id="GO:0003700">
    <property type="term" value="F:DNA-binding transcription factor activity"/>
    <property type="evidence" value="ECO:0007669"/>
    <property type="project" value="InterPro"/>
</dbReference>
<dbReference type="Gene3D" id="1.10.1740.10">
    <property type="match status" value="1"/>
</dbReference>
<dbReference type="OrthoDB" id="9809557at2"/>
<dbReference type="InterPro" id="IPR013325">
    <property type="entry name" value="RNA_pol_sigma_r2"/>
</dbReference>
<dbReference type="AlphaFoldDB" id="A0A1B9XY85"/>
<dbReference type="NCBIfam" id="TIGR02937">
    <property type="entry name" value="sigma70-ECF"/>
    <property type="match status" value="1"/>
</dbReference>
<dbReference type="GO" id="GO:0006352">
    <property type="term" value="P:DNA-templated transcription initiation"/>
    <property type="evidence" value="ECO:0007669"/>
    <property type="project" value="InterPro"/>
</dbReference>
<comment type="caution">
    <text evidence="2">The sequence shown here is derived from an EMBL/GenBank/DDBJ whole genome shotgun (WGS) entry which is preliminary data.</text>
</comment>
<protein>
    <recommendedName>
        <fullName evidence="1">RNA polymerase sigma-70 region 2 domain-containing protein</fullName>
    </recommendedName>
</protein>
<feature type="domain" description="RNA polymerase sigma-70 region 2" evidence="1">
    <location>
        <begin position="35"/>
        <end position="99"/>
    </location>
</feature>
<evidence type="ECO:0000313" key="2">
    <source>
        <dbReference type="EMBL" id="OCK42515.1"/>
    </source>
</evidence>